<accession>A0A9X8QR46</accession>
<evidence type="ECO:0000313" key="2">
    <source>
        <dbReference type="EMBL" id="SHL48343.1"/>
    </source>
</evidence>
<dbReference type="Proteomes" id="UP000184388">
    <property type="component" value="Unassembled WGS sequence"/>
</dbReference>
<evidence type="ECO:0000313" key="3">
    <source>
        <dbReference type="Proteomes" id="UP000184388"/>
    </source>
</evidence>
<reference evidence="3" key="1">
    <citation type="submission" date="2016-11" db="EMBL/GenBank/DDBJ databases">
        <authorList>
            <person name="Jaros S."/>
            <person name="Januszkiewicz K."/>
            <person name="Wedrychowicz H."/>
        </authorList>
    </citation>
    <scope>NUCLEOTIDE SEQUENCE [LARGE SCALE GENOMIC DNA]</scope>
    <source>
        <strain evidence="3">CGMCC 4.3555</strain>
    </source>
</reference>
<gene>
    <name evidence="2" type="ORF">SAMN05216268_104443</name>
</gene>
<evidence type="ECO:0000256" key="1">
    <source>
        <dbReference type="SAM" id="MobiDB-lite"/>
    </source>
</evidence>
<feature type="region of interest" description="Disordered" evidence="1">
    <location>
        <begin position="1"/>
        <end position="64"/>
    </location>
</feature>
<protein>
    <submittedName>
        <fullName evidence="2">Uncharacterized protein</fullName>
    </submittedName>
</protein>
<organism evidence="2 3">
    <name type="scientific">Streptomyces yunnanensis</name>
    <dbReference type="NCBI Taxonomy" id="156453"/>
    <lineage>
        <taxon>Bacteria</taxon>
        <taxon>Bacillati</taxon>
        <taxon>Actinomycetota</taxon>
        <taxon>Actinomycetes</taxon>
        <taxon>Kitasatosporales</taxon>
        <taxon>Streptomycetaceae</taxon>
        <taxon>Streptomyces</taxon>
    </lineage>
</organism>
<feature type="compositionally biased region" description="Basic and acidic residues" evidence="1">
    <location>
        <begin position="1"/>
        <end position="16"/>
    </location>
</feature>
<comment type="caution">
    <text evidence="2">The sequence shown here is derived from an EMBL/GenBank/DDBJ whole genome shotgun (WGS) entry which is preliminary data.</text>
</comment>
<proteinExistence type="predicted"/>
<name>A0A9X8QR46_9ACTN</name>
<feature type="region of interest" description="Disordered" evidence="1">
    <location>
        <begin position="80"/>
        <end position="103"/>
    </location>
</feature>
<dbReference type="EMBL" id="FRBK01000004">
    <property type="protein sequence ID" value="SHL48343.1"/>
    <property type="molecule type" value="Genomic_DNA"/>
</dbReference>
<sequence length="228" mass="22578">MTIRDRGWEADREPATGREGTPGPGTSAGEAAGPSGATGATEEDGTPLPRAQAPAGDKGYGGGISIGALTGGAVAAGDRASAEDRSLRDGRATPSLPPTAGTDAFAVPGSTPGGISVGVMAGGAAAAGPDARALDASTQSAVDASPELRAALSTLREQLPLLNTSDETAEIDARLADAEEEIDATGQVRRDRLQWLRDRLDLGATAVAGLASAATVVQQITQLLGGQG</sequence>
<dbReference type="RefSeq" id="WP_107489593.1">
    <property type="nucleotide sequence ID" value="NZ_FRBK01000004.1"/>
</dbReference>
<feature type="compositionally biased region" description="Basic and acidic residues" evidence="1">
    <location>
        <begin position="80"/>
        <end position="91"/>
    </location>
</feature>
<dbReference type="AlphaFoldDB" id="A0A9X8QR46"/>